<dbReference type="InterPro" id="IPR014748">
    <property type="entry name" value="Enoyl-CoA_hydra_C"/>
</dbReference>
<comment type="similarity">
    <text evidence="1">Belongs to the enoyl-CoA hydratase/isomerase family.</text>
</comment>
<evidence type="ECO:0000256" key="2">
    <source>
        <dbReference type="ARBA" id="ARBA00023239"/>
    </source>
</evidence>
<dbReference type="PANTHER" id="PTHR11941:SF54">
    <property type="entry name" value="ENOYL-COA HYDRATASE, MITOCHONDRIAL"/>
    <property type="match status" value="1"/>
</dbReference>
<keyword evidence="2" id="KW-0456">Lyase</keyword>
<reference evidence="4" key="1">
    <citation type="submission" date="2017-10" db="EMBL/GenBank/DDBJ databases">
        <authorList>
            <person name="Kravchenko I.K."/>
            <person name="Grouzdev D.S."/>
        </authorList>
    </citation>
    <scope>NUCLEOTIDE SEQUENCE [LARGE SCALE GENOMIC DNA]</scope>
    <source>
        <strain evidence="4">B2</strain>
    </source>
</reference>
<evidence type="ECO:0000256" key="1">
    <source>
        <dbReference type="ARBA" id="ARBA00005254"/>
    </source>
</evidence>
<evidence type="ECO:0000313" key="4">
    <source>
        <dbReference type="Proteomes" id="UP000225379"/>
    </source>
</evidence>
<keyword evidence="4" id="KW-1185">Reference proteome</keyword>
<dbReference type="FunFam" id="1.10.12.10:FF:000001">
    <property type="entry name" value="Probable enoyl-CoA hydratase, mitochondrial"/>
    <property type="match status" value="1"/>
</dbReference>
<dbReference type="RefSeq" id="WP_098736692.1">
    <property type="nucleotide sequence ID" value="NZ_PDKW01000040.1"/>
</dbReference>
<evidence type="ECO:0000313" key="3">
    <source>
        <dbReference type="EMBL" id="PGH57241.1"/>
    </source>
</evidence>
<dbReference type="EMBL" id="PDKW01000040">
    <property type="protein sequence ID" value="PGH57241.1"/>
    <property type="molecule type" value="Genomic_DNA"/>
</dbReference>
<organism evidence="3 4">
    <name type="scientific">Azospirillum palustre</name>
    <dbReference type="NCBI Taxonomy" id="2044885"/>
    <lineage>
        <taxon>Bacteria</taxon>
        <taxon>Pseudomonadati</taxon>
        <taxon>Pseudomonadota</taxon>
        <taxon>Alphaproteobacteria</taxon>
        <taxon>Rhodospirillales</taxon>
        <taxon>Azospirillaceae</taxon>
        <taxon>Azospirillum</taxon>
    </lineage>
</organism>
<dbReference type="PANTHER" id="PTHR11941">
    <property type="entry name" value="ENOYL-COA HYDRATASE-RELATED"/>
    <property type="match status" value="1"/>
</dbReference>
<proteinExistence type="inferred from homology"/>
<dbReference type="InterPro" id="IPR001753">
    <property type="entry name" value="Enoyl-CoA_hydra/iso"/>
</dbReference>
<dbReference type="Gene3D" id="3.90.226.10">
    <property type="entry name" value="2-enoyl-CoA Hydratase, Chain A, domain 1"/>
    <property type="match status" value="1"/>
</dbReference>
<name>A0A2B8BH44_9PROT</name>
<dbReference type="AlphaFoldDB" id="A0A2B8BH44"/>
<protein>
    <submittedName>
        <fullName evidence="3">Enoyl-CoA hydratase</fullName>
    </submittedName>
</protein>
<dbReference type="Proteomes" id="UP000225379">
    <property type="component" value="Unassembled WGS sequence"/>
</dbReference>
<dbReference type="Gene3D" id="1.10.12.10">
    <property type="entry name" value="Lyase 2-enoyl-coa Hydratase, Chain A, domain 2"/>
    <property type="match status" value="1"/>
</dbReference>
<accession>A0A2B8BH44</accession>
<dbReference type="Pfam" id="PF00378">
    <property type="entry name" value="ECH_1"/>
    <property type="match status" value="1"/>
</dbReference>
<gene>
    <name evidence="3" type="ORF">CRT60_12320</name>
</gene>
<dbReference type="GO" id="GO:0016836">
    <property type="term" value="F:hydro-lyase activity"/>
    <property type="evidence" value="ECO:0007669"/>
    <property type="project" value="UniProtKB-ARBA"/>
</dbReference>
<dbReference type="SUPFAM" id="SSF52096">
    <property type="entry name" value="ClpP/crotonase"/>
    <property type="match status" value="1"/>
</dbReference>
<comment type="caution">
    <text evidence="3">The sequence shown here is derived from an EMBL/GenBank/DDBJ whole genome shotgun (WGS) entry which is preliminary data.</text>
</comment>
<dbReference type="OrthoDB" id="9795613at2"/>
<dbReference type="CDD" id="cd06558">
    <property type="entry name" value="crotonase-like"/>
    <property type="match status" value="1"/>
</dbReference>
<dbReference type="GO" id="GO:0006635">
    <property type="term" value="P:fatty acid beta-oxidation"/>
    <property type="evidence" value="ECO:0007669"/>
    <property type="project" value="TreeGrafter"/>
</dbReference>
<dbReference type="InterPro" id="IPR029045">
    <property type="entry name" value="ClpP/crotonase-like_dom_sf"/>
</dbReference>
<sequence>MTAETTAGNNAILTTRDGAVGTITINRPDTLNALNIPTLLELERALTELEADDGVHVIVVTGAGERAFVAGGDIADLDSRQGLAHYLDFAEVIHRVFRRFETCDKPTIAAVNGWALGGGTELLLSLDIRIAAETAKFGLPEINLGLFPGAGGTQRILRQIPSCRARELVFTGDQFTAAEAVAWGLINRTVPKADLMAEAMATANKIAAKSPLILKMIKRTLRHGAEMPLGAALAYEQAMIGLVLDTEDSHEGCKAFLEKRKAAFTGR</sequence>
<dbReference type="FunFam" id="3.90.226.10:FF:000009">
    <property type="entry name" value="Carnitinyl-CoA dehydratase"/>
    <property type="match status" value="1"/>
</dbReference>